<dbReference type="SUPFAM" id="SSF53335">
    <property type="entry name" value="S-adenosyl-L-methionine-dependent methyltransferases"/>
    <property type="match status" value="1"/>
</dbReference>
<reference evidence="2" key="1">
    <citation type="submission" date="2016-07" db="EMBL/GenBank/DDBJ databases">
        <title>Sequence Frankia sp. strain CcI1.17.</title>
        <authorList>
            <person name="Ghodhbane-Gtari F."/>
            <person name="Swanson E."/>
            <person name="Gueddou A."/>
            <person name="Morris K."/>
            <person name="Hezbri K."/>
            <person name="Ktari A."/>
            <person name="Nouioui I."/>
            <person name="Abebe-Akele F."/>
            <person name="Simpson S."/>
            <person name="Thomas K."/>
            <person name="Gtari M."/>
            <person name="Tisa L.S."/>
            <person name="Hurst S."/>
        </authorList>
    </citation>
    <scope>NUCLEOTIDE SEQUENCE [LARGE SCALE GENOMIC DNA]</scope>
    <source>
        <strain evidence="2">Cc1.17</strain>
    </source>
</reference>
<accession>A0A1S1Q6A0</accession>
<evidence type="ECO:0008006" key="3">
    <source>
        <dbReference type="Google" id="ProtNLM"/>
    </source>
</evidence>
<keyword evidence="2" id="KW-1185">Reference proteome</keyword>
<dbReference type="Proteomes" id="UP000179627">
    <property type="component" value="Unassembled WGS sequence"/>
</dbReference>
<evidence type="ECO:0000313" key="2">
    <source>
        <dbReference type="Proteomes" id="UP000179627"/>
    </source>
</evidence>
<comment type="caution">
    <text evidence="1">The sequence shown here is derived from an EMBL/GenBank/DDBJ whole genome shotgun (WGS) entry which is preliminary data.</text>
</comment>
<dbReference type="AlphaFoldDB" id="A0A1S1Q6A0"/>
<organism evidence="1 2">
    <name type="scientific">Parafrankia colletiae</name>
    <dbReference type="NCBI Taxonomy" id="573497"/>
    <lineage>
        <taxon>Bacteria</taxon>
        <taxon>Bacillati</taxon>
        <taxon>Actinomycetota</taxon>
        <taxon>Actinomycetes</taxon>
        <taxon>Frankiales</taxon>
        <taxon>Frankiaceae</taxon>
        <taxon>Parafrankia</taxon>
    </lineage>
</organism>
<dbReference type="InterPro" id="IPR006764">
    <property type="entry name" value="SAM_dep_MeTrfase_SAV2177_type"/>
</dbReference>
<dbReference type="Gene3D" id="3.40.50.150">
    <property type="entry name" value="Vaccinia Virus protein VP39"/>
    <property type="match status" value="1"/>
</dbReference>
<proteinExistence type="predicted"/>
<evidence type="ECO:0000313" key="1">
    <source>
        <dbReference type="EMBL" id="OHV29470.1"/>
    </source>
</evidence>
<dbReference type="RefSeq" id="WP_071090540.1">
    <property type="nucleotide sequence ID" value="NZ_MBLM01000162.1"/>
</dbReference>
<dbReference type="EMBL" id="MBLM01000162">
    <property type="protein sequence ID" value="OHV29470.1"/>
    <property type="molecule type" value="Genomic_DNA"/>
</dbReference>
<dbReference type="PIRSF" id="PIRSF017393">
    <property type="entry name" value="MTase_SAV2177"/>
    <property type="match status" value="1"/>
</dbReference>
<name>A0A1S1Q6A0_9ACTN</name>
<dbReference type="OrthoDB" id="4134439at2"/>
<dbReference type="Pfam" id="PF04672">
    <property type="entry name" value="Methyltransf_19"/>
    <property type="match status" value="1"/>
</dbReference>
<sequence>MRGADGVAAVGAEGPNVARVYDFFLGGAHNFPADREAAAQVEQTWPQIRATARVNRLFLGEAVRYLAGGVGIRQFLDIGSGMPTMGNVHEVAQQLAPDAQVVYVDSDPVAVAHSQILLAPNPLATAVEADLLRPDEILEHPEVAGLLDLGQPVALLLVAVLHFFPDDTGPRHLVAQLRDALPAGSHLVVTHATGDGQSQQVTEAAEVYRRTTAPFQLRARTEVLSFFDDCALVDPGLVLLPGWEQDRRRGRSTTMEGRLPVYAGVGRLR</sequence>
<gene>
    <name evidence="1" type="ORF">CC117_29150</name>
</gene>
<dbReference type="InterPro" id="IPR029063">
    <property type="entry name" value="SAM-dependent_MTases_sf"/>
</dbReference>
<protein>
    <recommendedName>
        <fullName evidence="3">S-adenosyl methyltransferase</fullName>
    </recommendedName>
</protein>